<dbReference type="Pfam" id="PF02978">
    <property type="entry name" value="SRP_SPB"/>
    <property type="match status" value="1"/>
</dbReference>
<evidence type="ECO:0000256" key="9">
    <source>
        <dbReference type="ARBA" id="ARBA00023134"/>
    </source>
</evidence>
<dbReference type="InterPro" id="IPR022941">
    <property type="entry name" value="SRP54"/>
</dbReference>
<keyword evidence="11 13" id="KW-0687">Ribonucleoprotein</keyword>
<dbReference type="FunFam" id="3.40.50.300:FF:000022">
    <property type="entry name" value="Signal recognition particle 54 kDa subunit"/>
    <property type="match status" value="1"/>
</dbReference>
<feature type="domain" description="SRP54-type proteins GTP-binding" evidence="14">
    <location>
        <begin position="269"/>
        <end position="282"/>
    </location>
</feature>
<dbReference type="Gene3D" id="3.40.50.300">
    <property type="entry name" value="P-loop containing nucleotide triphosphate hydrolases"/>
    <property type="match status" value="1"/>
</dbReference>
<evidence type="ECO:0000256" key="8">
    <source>
        <dbReference type="ARBA" id="ARBA00022884"/>
    </source>
</evidence>
<comment type="catalytic activity">
    <reaction evidence="12">
        <text>GTP + H2O = GDP + phosphate + H(+)</text>
        <dbReference type="Rhea" id="RHEA:19669"/>
        <dbReference type="ChEBI" id="CHEBI:15377"/>
        <dbReference type="ChEBI" id="CHEBI:15378"/>
        <dbReference type="ChEBI" id="CHEBI:37565"/>
        <dbReference type="ChEBI" id="CHEBI:43474"/>
        <dbReference type="ChEBI" id="CHEBI:58189"/>
        <dbReference type="EC" id="3.6.5.4"/>
    </reaction>
    <physiologicalReaction direction="left-to-right" evidence="12">
        <dbReference type="Rhea" id="RHEA:19670"/>
    </physiologicalReaction>
</comment>
<dbReference type="InterPro" id="IPR006325">
    <property type="entry name" value="SRP54_euk"/>
</dbReference>
<dbReference type="PANTHER" id="PTHR11564:SF5">
    <property type="entry name" value="SIGNAL RECOGNITION PARTICLE SUBUNIT SRP54"/>
    <property type="match status" value="1"/>
</dbReference>
<evidence type="ECO:0000259" key="14">
    <source>
        <dbReference type="PROSITE" id="PS00300"/>
    </source>
</evidence>
<dbReference type="GO" id="GO:0008312">
    <property type="term" value="F:7S RNA binding"/>
    <property type="evidence" value="ECO:0007669"/>
    <property type="project" value="UniProtKB-UniRule"/>
</dbReference>
<evidence type="ECO:0000256" key="12">
    <source>
        <dbReference type="ARBA" id="ARBA00048157"/>
    </source>
</evidence>
<evidence type="ECO:0000256" key="1">
    <source>
        <dbReference type="ARBA" id="ARBA00004240"/>
    </source>
</evidence>
<evidence type="ECO:0000256" key="5">
    <source>
        <dbReference type="ARBA" id="ARBA00022741"/>
    </source>
</evidence>
<keyword evidence="7" id="KW-0256">Endoplasmic reticulum</keyword>
<dbReference type="SUPFAM" id="SSF47446">
    <property type="entry name" value="Signal peptide-binding domain"/>
    <property type="match status" value="1"/>
</dbReference>
<evidence type="ECO:0000256" key="3">
    <source>
        <dbReference type="ARBA" id="ARBA00005450"/>
    </source>
</evidence>
<dbReference type="CDD" id="cd17875">
    <property type="entry name" value="SRP54_G"/>
    <property type="match status" value="1"/>
</dbReference>
<keyword evidence="6" id="KW-0378">Hydrolase</keyword>
<dbReference type="SUPFAM" id="SSF52540">
    <property type="entry name" value="P-loop containing nucleoside triphosphate hydrolases"/>
    <property type="match status" value="1"/>
</dbReference>
<dbReference type="PANTHER" id="PTHR11564">
    <property type="entry name" value="SIGNAL RECOGNITION PARTICLE 54K PROTEIN SRP54"/>
    <property type="match status" value="1"/>
</dbReference>
<gene>
    <name evidence="15" type="ORF">VSP0166_LOCUS4703</name>
</gene>
<protein>
    <recommendedName>
        <fullName evidence="13">Signal recognition particle 54 kDa protein</fullName>
    </recommendedName>
</protein>
<accession>A0A7S4HUD8</accession>
<dbReference type="InterPro" id="IPR003593">
    <property type="entry name" value="AAA+_ATPase"/>
</dbReference>
<keyword evidence="9 13" id="KW-0342">GTP-binding</keyword>
<comment type="similarity">
    <text evidence="3 13">Belongs to the GTP-binding SRP family. SRP54 subfamily.</text>
</comment>
<dbReference type="Pfam" id="PF00448">
    <property type="entry name" value="SRP54"/>
    <property type="match status" value="1"/>
</dbReference>
<dbReference type="PROSITE" id="PS00300">
    <property type="entry name" value="SRP54"/>
    <property type="match status" value="1"/>
</dbReference>
<dbReference type="SMART" id="SM00382">
    <property type="entry name" value="AAA"/>
    <property type="match status" value="1"/>
</dbReference>
<sequence length="485" mass="53428">MVLLEFGTKIASALQKMTKSTIVDEKVVDDLLKEIARALLDADVNVKLVFALRKNIKEKIKLDEMPAGINKRKAVQKAVTEEIIALLDSGKKPRQPKRGQPNVVMFVGLQGSGKTTSVSKMAYYYKRKGWKSCLVCADTFRAGAFDQLKQNATRCRIPYYGSHTETDPVRAAAEGVDKFKEEGYEIIIVDTSGRHKQEADLFEEMQQVAAAIKPDQIIFVMDSSIGQAAHDQAKAFTESVDIGAVIITKLDGHAKGGGALSAVAATKSPIIFLGTGEHMDEFEEFDTRRFVGKLLGMGDMEALFSTIKDVVGDDEQANKELVDRIKGGQFSLRDMYDQFANILKMGPLSKVMENMPGMGNLLKQGNLKGVDSNQKVKIYMTIMDSMTDKELDDPKAFAVKKTKDSRVVRIARGSGRSAKEVNELLDQYKHFQKMMGGVAKMGIGKGGQINKRQLSNMANMMPPGLMQQMGGMGGIQNLMKQFGKQ</sequence>
<dbReference type="AlphaFoldDB" id="A0A7S4HUD8"/>
<evidence type="ECO:0000256" key="10">
    <source>
        <dbReference type="ARBA" id="ARBA00023135"/>
    </source>
</evidence>
<dbReference type="Pfam" id="PF02881">
    <property type="entry name" value="SRP54_N"/>
    <property type="match status" value="1"/>
</dbReference>
<comment type="function">
    <text evidence="13">Component of the signal recognition particle (SRP) complex, a ribonucleoprotein complex that mediates the cotranslational targeting of secretory and membrane proteins to the endoplasmic reticulum (ER).</text>
</comment>
<dbReference type="InterPro" id="IPR036225">
    <property type="entry name" value="SRP/SRP_N"/>
</dbReference>
<dbReference type="GO" id="GO:0005829">
    <property type="term" value="C:cytosol"/>
    <property type="evidence" value="ECO:0007669"/>
    <property type="project" value="TreeGrafter"/>
</dbReference>
<dbReference type="GO" id="GO:0006616">
    <property type="term" value="P:SRP-dependent cotranslational protein targeting to membrane, translocation"/>
    <property type="evidence" value="ECO:0007669"/>
    <property type="project" value="TreeGrafter"/>
</dbReference>
<dbReference type="EMBL" id="HBKP01006531">
    <property type="protein sequence ID" value="CAE2209693.1"/>
    <property type="molecule type" value="Transcribed_RNA"/>
</dbReference>
<dbReference type="Gene3D" id="1.20.120.140">
    <property type="entry name" value="Signal recognition particle SRP54, nucleotide-binding domain"/>
    <property type="match status" value="1"/>
</dbReference>
<comment type="subcellular location">
    <subcellularLocation>
        <location evidence="2 13">Cytoplasm</location>
    </subcellularLocation>
    <subcellularLocation>
        <location evidence="1">Endoplasmic reticulum</location>
    </subcellularLocation>
</comment>
<evidence type="ECO:0000256" key="6">
    <source>
        <dbReference type="ARBA" id="ARBA00022801"/>
    </source>
</evidence>
<dbReference type="Gene3D" id="1.10.260.30">
    <property type="entry name" value="Signal recognition particle, SRP54 subunit, M-domain"/>
    <property type="match status" value="1"/>
</dbReference>
<dbReference type="InterPro" id="IPR027417">
    <property type="entry name" value="P-loop_NTPase"/>
</dbReference>
<keyword evidence="5 13" id="KW-0547">Nucleotide-binding</keyword>
<evidence type="ECO:0000313" key="15">
    <source>
        <dbReference type="EMBL" id="CAE2209693.1"/>
    </source>
</evidence>
<evidence type="ECO:0000256" key="13">
    <source>
        <dbReference type="RuleBase" id="RU364034"/>
    </source>
</evidence>
<dbReference type="GO" id="GO:0005786">
    <property type="term" value="C:signal recognition particle, endoplasmic reticulum targeting"/>
    <property type="evidence" value="ECO:0007669"/>
    <property type="project" value="UniProtKB-UniRule"/>
</dbReference>
<evidence type="ECO:0000256" key="4">
    <source>
        <dbReference type="ARBA" id="ARBA00022490"/>
    </source>
</evidence>
<dbReference type="FunFam" id="1.20.120.140:FF:000001">
    <property type="entry name" value="Signal recognition particle GTPase"/>
    <property type="match status" value="1"/>
</dbReference>
<dbReference type="InterPro" id="IPR042101">
    <property type="entry name" value="SRP54_N_sf"/>
</dbReference>
<dbReference type="InterPro" id="IPR000897">
    <property type="entry name" value="SRP54_GTPase_dom"/>
</dbReference>
<dbReference type="HAMAP" id="MF_00306">
    <property type="entry name" value="SRP54"/>
    <property type="match status" value="1"/>
</dbReference>
<name>A0A7S4HUD8_9EUKA</name>
<evidence type="ECO:0000256" key="11">
    <source>
        <dbReference type="ARBA" id="ARBA00023274"/>
    </source>
</evidence>
<reference evidence="15" key="1">
    <citation type="submission" date="2021-01" db="EMBL/GenBank/DDBJ databases">
        <authorList>
            <person name="Corre E."/>
            <person name="Pelletier E."/>
            <person name="Niang G."/>
            <person name="Scheremetjew M."/>
            <person name="Finn R."/>
            <person name="Kale V."/>
            <person name="Holt S."/>
            <person name="Cochrane G."/>
            <person name="Meng A."/>
            <person name="Brown T."/>
            <person name="Cohen L."/>
        </authorList>
    </citation>
    <scope>NUCLEOTIDE SEQUENCE</scope>
    <source>
        <strain evidence="15">DIVA3 518/3/11/1/6</strain>
    </source>
</reference>
<dbReference type="SMART" id="SM00962">
    <property type="entry name" value="SRP54"/>
    <property type="match status" value="1"/>
</dbReference>
<dbReference type="InterPro" id="IPR036891">
    <property type="entry name" value="Signal_recog_part_SRP54_M_sf"/>
</dbReference>
<dbReference type="SUPFAM" id="SSF47364">
    <property type="entry name" value="Domain of the SRP/SRP receptor G-proteins"/>
    <property type="match status" value="1"/>
</dbReference>
<dbReference type="GO" id="GO:0030942">
    <property type="term" value="F:endoplasmic reticulum signal peptide binding"/>
    <property type="evidence" value="ECO:0007669"/>
    <property type="project" value="TreeGrafter"/>
</dbReference>
<evidence type="ECO:0000256" key="7">
    <source>
        <dbReference type="ARBA" id="ARBA00022824"/>
    </source>
</evidence>
<keyword evidence="4 13" id="KW-0963">Cytoplasm</keyword>
<dbReference type="GO" id="GO:0005525">
    <property type="term" value="F:GTP binding"/>
    <property type="evidence" value="ECO:0007669"/>
    <property type="project" value="UniProtKB-UniRule"/>
</dbReference>
<dbReference type="InterPro" id="IPR004125">
    <property type="entry name" value="Signal_recog_particle_SRP54_M"/>
</dbReference>
<dbReference type="SMART" id="SM00963">
    <property type="entry name" value="SRP54_N"/>
    <property type="match status" value="1"/>
</dbReference>
<keyword evidence="10 13" id="KW-0733">Signal recognition particle</keyword>
<dbReference type="GO" id="GO:0003924">
    <property type="term" value="F:GTPase activity"/>
    <property type="evidence" value="ECO:0007669"/>
    <property type="project" value="UniProtKB-UniRule"/>
</dbReference>
<evidence type="ECO:0000256" key="2">
    <source>
        <dbReference type="ARBA" id="ARBA00004496"/>
    </source>
</evidence>
<comment type="domain">
    <text evidence="13">The M domain binds the 7SL RNA in presence of SRP19 and binds the signal sequence of presecretory proteins.</text>
</comment>
<dbReference type="GO" id="GO:0005783">
    <property type="term" value="C:endoplasmic reticulum"/>
    <property type="evidence" value="ECO:0007669"/>
    <property type="project" value="UniProtKB-SubCell"/>
</dbReference>
<comment type="domain">
    <text evidence="13">The NG domain, also named G domain, is a special guanosine triphosphatase (GTPase) domain, which binds GTP and forms a guanosine 5'-triphosphate (GTP)-dependent complex with a homologous NG domain in the SRP receptor subunit SRPRA. The two NG domains undergo cooperative rearrangements upon their assembly, which culminate in the reciprocal activation of the GTPase activity of one another. SRP receptor compaction upon binding with cargo-loaded SRP and GTPase rearrangement drive SRP-mediated cotranslational protein translocation into the ER.</text>
</comment>
<organism evidence="15">
    <name type="scientific">Vannella robusta</name>
    <dbReference type="NCBI Taxonomy" id="1487602"/>
    <lineage>
        <taxon>Eukaryota</taxon>
        <taxon>Amoebozoa</taxon>
        <taxon>Discosea</taxon>
        <taxon>Flabellinia</taxon>
        <taxon>Vannellidae</taxon>
        <taxon>Vannella</taxon>
    </lineage>
</organism>
<dbReference type="NCBIfam" id="TIGR01425">
    <property type="entry name" value="SRP54_euk"/>
    <property type="match status" value="1"/>
</dbReference>
<proteinExistence type="inferred from homology"/>
<dbReference type="InterPro" id="IPR013822">
    <property type="entry name" value="Signal_recog_particl_SRP54_hlx"/>
</dbReference>
<keyword evidence="8 13" id="KW-0694">RNA-binding</keyword>